<evidence type="ECO:0000259" key="1">
    <source>
        <dbReference type="Pfam" id="PF13966"/>
    </source>
</evidence>
<protein>
    <submittedName>
        <fullName evidence="2">Reverse transcriptase zinc-binding domain-containing protein</fullName>
    </submittedName>
</protein>
<dbReference type="AlphaFoldDB" id="A0A9K3DYB8"/>
<dbReference type="PANTHER" id="PTHR33116">
    <property type="entry name" value="REVERSE TRANSCRIPTASE ZINC-BINDING DOMAIN-CONTAINING PROTEIN-RELATED-RELATED"/>
    <property type="match status" value="1"/>
</dbReference>
<keyword evidence="3" id="KW-1185">Reference proteome</keyword>
<feature type="domain" description="Reverse transcriptase zinc-binding" evidence="1">
    <location>
        <begin position="2"/>
        <end position="46"/>
    </location>
</feature>
<gene>
    <name evidence="2" type="ORF">HanXRQr2_Chr16g0777961</name>
</gene>
<reference evidence="2" key="2">
    <citation type="submission" date="2020-06" db="EMBL/GenBank/DDBJ databases">
        <title>Helianthus annuus Genome sequencing and assembly Release 2.</title>
        <authorList>
            <person name="Gouzy J."/>
            <person name="Langlade N."/>
            <person name="Munos S."/>
        </authorList>
    </citation>
    <scope>NUCLEOTIDE SEQUENCE</scope>
    <source>
        <tissue evidence="2">Leaves</tissue>
    </source>
</reference>
<dbReference type="PANTHER" id="PTHR33116:SF81">
    <property type="entry name" value="RNA-DIRECTED DNA POLYMERASE"/>
    <property type="match status" value="1"/>
</dbReference>
<proteinExistence type="predicted"/>
<dbReference type="EMBL" id="MNCJ02000331">
    <property type="protein sequence ID" value="KAF5762548.1"/>
    <property type="molecule type" value="Genomic_DNA"/>
</dbReference>
<dbReference type="InterPro" id="IPR026960">
    <property type="entry name" value="RVT-Znf"/>
</dbReference>
<comment type="caution">
    <text evidence="2">The sequence shown here is derived from an EMBL/GenBank/DDBJ whole genome shotgun (WGS) entry which is preliminary data.</text>
</comment>
<keyword evidence="2" id="KW-0548">Nucleotidyltransferase</keyword>
<evidence type="ECO:0000313" key="3">
    <source>
        <dbReference type="Proteomes" id="UP000215914"/>
    </source>
</evidence>
<accession>A0A9K3DYB8</accession>
<name>A0A9K3DYB8_HELAN</name>
<keyword evidence="2" id="KW-0808">Transferase</keyword>
<sequence>MGRIPVKTELIKRGVQLQNQVCCRCDAYDESVGHLVLSCTMSKSIWWNILAWVKLPVSTQFGSSKELLKQVDSWKGSKVWKKVINLILQTTIWHIWKARNEHEFKGIRVSGSKVVEEIKADSFIWLKSRSKFENINWVRWMDFNVRDIIH</sequence>
<keyword evidence="2" id="KW-0695">RNA-directed DNA polymerase</keyword>
<dbReference type="Pfam" id="PF13966">
    <property type="entry name" value="zf-RVT"/>
    <property type="match status" value="1"/>
</dbReference>
<organism evidence="2 3">
    <name type="scientific">Helianthus annuus</name>
    <name type="common">Common sunflower</name>
    <dbReference type="NCBI Taxonomy" id="4232"/>
    <lineage>
        <taxon>Eukaryota</taxon>
        <taxon>Viridiplantae</taxon>
        <taxon>Streptophyta</taxon>
        <taxon>Embryophyta</taxon>
        <taxon>Tracheophyta</taxon>
        <taxon>Spermatophyta</taxon>
        <taxon>Magnoliopsida</taxon>
        <taxon>eudicotyledons</taxon>
        <taxon>Gunneridae</taxon>
        <taxon>Pentapetalae</taxon>
        <taxon>asterids</taxon>
        <taxon>campanulids</taxon>
        <taxon>Asterales</taxon>
        <taxon>Asteraceae</taxon>
        <taxon>Asteroideae</taxon>
        <taxon>Heliantheae alliance</taxon>
        <taxon>Heliantheae</taxon>
        <taxon>Helianthus</taxon>
    </lineage>
</organism>
<dbReference type="Gramene" id="mRNA:HanXRQr2_Chr16g0777961">
    <property type="protein sequence ID" value="CDS:HanXRQr2_Chr16g0777961.1"/>
    <property type="gene ID" value="HanXRQr2_Chr16g0777961"/>
</dbReference>
<reference evidence="2" key="1">
    <citation type="journal article" date="2017" name="Nature">
        <title>The sunflower genome provides insights into oil metabolism, flowering and Asterid evolution.</title>
        <authorList>
            <person name="Badouin H."/>
            <person name="Gouzy J."/>
            <person name="Grassa C.J."/>
            <person name="Murat F."/>
            <person name="Staton S.E."/>
            <person name="Cottret L."/>
            <person name="Lelandais-Briere C."/>
            <person name="Owens G.L."/>
            <person name="Carrere S."/>
            <person name="Mayjonade B."/>
            <person name="Legrand L."/>
            <person name="Gill N."/>
            <person name="Kane N.C."/>
            <person name="Bowers J.E."/>
            <person name="Hubner S."/>
            <person name="Bellec A."/>
            <person name="Berard A."/>
            <person name="Berges H."/>
            <person name="Blanchet N."/>
            <person name="Boniface M.C."/>
            <person name="Brunel D."/>
            <person name="Catrice O."/>
            <person name="Chaidir N."/>
            <person name="Claudel C."/>
            <person name="Donnadieu C."/>
            <person name="Faraut T."/>
            <person name="Fievet G."/>
            <person name="Helmstetter N."/>
            <person name="King M."/>
            <person name="Knapp S.J."/>
            <person name="Lai Z."/>
            <person name="Le Paslier M.C."/>
            <person name="Lippi Y."/>
            <person name="Lorenzon L."/>
            <person name="Mandel J.R."/>
            <person name="Marage G."/>
            <person name="Marchand G."/>
            <person name="Marquand E."/>
            <person name="Bret-Mestries E."/>
            <person name="Morien E."/>
            <person name="Nambeesan S."/>
            <person name="Nguyen T."/>
            <person name="Pegot-Espagnet P."/>
            <person name="Pouilly N."/>
            <person name="Raftis F."/>
            <person name="Sallet E."/>
            <person name="Schiex T."/>
            <person name="Thomas J."/>
            <person name="Vandecasteele C."/>
            <person name="Vares D."/>
            <person name="Vear F."/>
            <person name="Vautrin S."/>
            <person name="Crespi M."/>
            <person name="Mangin B."/>
            <person name="Burke J.M."/>
            <person name="Salse J."/>
            <person name="Munos S."/>
            <person name="Vincourt P."/>
            <person name="Rieseberg L.H."/>
            <person name="Langlade N.B."/>
        </authorList>
    </citation>
    <scope>NUCLEOTIDE SEQUENCE</scope>
    <source>
        <tissue evidence="2">Leaves</tissue>
    </source>
</reference>
<evidence type="ECO:0000313" key="2">
    <source>
        <dbReference type="EMBL" id="KAF5762548.1"/>
    </source>
</evidence>
<dbReference type="Proteomes" id="UP000215914">
    <property type="component" value="Unassembled WGS sequence"/>
</dbReference>
<dbReference type="GO" id="GO:0003964">
    <property type="term" value="F:RNA-directed DNA polymerase activity"/>
    <property type="evidence" value="ECO:0007669"/>
    <property type="project" value="UniProtKB-KW"/>
</dbReference>